<evidence type="ECO:0000313" key="1">
    <source>
        <dbReference type="EMBL" id="EHC75136.1"/>
    </source>
</evidence>
<comment type="caution">
    <text evidence="1">The sequence shown here is derived from an EMBL/GenBank/DDBJ whole genome shotgun (WGS) entry which is preliminary data.</text>
</comment>
<dbReference type="AlphaFoldDB" id="G5Q7V3"/>
<reference evidence="1 2" key="1">
    <citation type="journal article" date="2011" name="BMC Genomics">
        <title>Genome sequencing reveals diversification of virulence factor content and possible host adaptation in distinct subpopulations of Salmonella enterica.</title>
        <authorList>
            <person name="den Bakker H.C."/>
            <person name="Moreno Switt A.I."/>
            <person name="Govoni G."/>
            <person name="Cummings C.A."/>
            <person name="Ranieri M.L."/>
            <person name="Degoricija L."/>
            <person name="Hoelzer K."/>
            <person name="Rodriguez-Rivera L.D."/>
            <person name="Brown S."/>
            <person name="Bolchacova E."/>
            <person name="Furtado M.R."/>
            <person name="Wiedmann M."/>
        </authorList>
    </citation>
    <scope>NUCLEOTIDE SEQUENCE [LARGE SCALE GENOMIC DNA]</scope>
    <source>
        <strain evidence="1 2">S5-403</strain>
    </source>
</reference>
<dbReference type="PATRIC" id="fig|913242.3.peg.3818"/>
<dbReference type="Proteomes" id="UP000003221">
    <property type="component" value="Unassembled WGS sequence"/>
</dbReference>
<gene>
    <name evidence="1" type="ORF">LTSEMON_4419</name>
</gene>
<protein>
    <submittedName>
        <fullName evidence="1">Uncharacterized protein</fullName>
    </submittedName>
</protein>
<proteinExistence type="predicted"/>
<accession>G5Q7V3</accession>
<name>G5Q7V3_SALMO</name>
<organism evidence="1 2">
    <name type="scientific">Salmonella enterica subsp. enterica serovar Montevideo str. S5-403</name>
    <dbReference type="NCBI Taxonomy" id="913242"/>
    <lineage>
        <taxon>Bacteria</taxon>
        <taxon>Pseudomonadati</taxon>
        <taxon>Pseudomonadota</taxon>
        <taxon>Gammaproteobacteria</taxon>
        <taxon>Enterobacterales</taxon>
        <taxon>Enterobacteriaceae</taxon>
        <taxon>Salmonella</taxon>
    </lineage>
</organism>
<sequence>MFSHGRIDSKKNQLTFIGDKVKFTNGFNAKMNMTYACTLDLKTKEVVDFKISEGKL</sequence>
<dbReference type="EMBL" id="AFCS01001001">
    <property type="protein sequence ID" value="EHC75136.1"/>
    <property type="molecule type" value="Genomic_DNA"/>
</dbReference>
<evidence type="ECO:0000313" key="2">
    <source>
        <dbReference type="Proteomes" id="UP000003221"/>
    </source>
</evidence>